<organism evidence="3 4">
    <name type="scientific">Cucumis melo</name>
    <name type="common">Muskmelon</name>
    <dbReference type="NCBI Taxonomy" id="3656"/>
    <lineage>
        <taxon>Eukaryota</taxon>
        <taxon>Viridiplantae</taxon>
        <taxon>Streptophyta</taxon>
        <taxon>Embryophyta</taxon>
        <taxon>Tracheophyta</taxon>
        <taxon>Spermatophyta</taxon>
        <taxon>Magnoliopsida</taxon>
        <taxon>eudicotyledons</taxon>
        <taxon>Gunneridae</taxon>
        <taxon>Pentapetalae</taxon>
        <taxon>rosids</taxon>
        <taxon>fabids</taxon>
        <taxon>Cucurbitales</taxon>
        <taxon>Cucurbitaceae</taxon>
        <taxon>Benincaseae</taxon>
        <taxon>Cucumis</taxon>
    </lineage>
</organism>
<evidence type="ECO:0000256" key="1">
    <source>
        <dbReference type="SAM" id="Coils"/>
    </source>
</evidence>
<dbReference type="SMART" id="SM00239">
    <property type="entry name" value="C2"/>
    <property type="match status" value="3"/>
</dbReference>
<dbReference type="Pfam" id="PF00168">
    <property type="entry name" value="C2"/>
    <property type="match status" value="3"/>
</dbReference>
<dbReference type="AlphaFoldDB" id="A0A1S3BVL0"/>
<feature type="domain" description="C2" evidence="2">
    <location>
        <begin position="102"/>
        <end position="242"/>
    </location>
</feature>
<dbReference type="RefSeq" id="XP_008453398.1">
    <property type="nucleotide sequence ID" value="XM_008455176.3"/>
</dbReference>
<dbReference type="SUPFAM" id="SSF49562">
    <property type="entry name" value="C2 domain (Calcium/lipid-binding domain, CaLB)"/>
    <property type="match status" value="3"/>
</dbReference>
<dbReference type="PANTHER" id="PTHR47264">
    <property type="entry name" value="OS01G0128800 PROTEIN"/>
    <property type="match status" value="1"/>
</dbReference>
<feature type="domain" description="C2" evidence="2">
    <location>
        <begin position="430"/>
        <end position="543"/>
    </location>
</feature>
<dbReference type="InterPro" id="IPR000008">
    <property type="entry name" value="C2_dom"/>
</dbReference>
<dbReference type="GeneID" id="103494128"/>
<reference evidence="3" key="1">
    <citation type="submission" date="2025-05" db="UniProtKB">
        <authorList>
            <consortium name="RefSeq"/>
        </authorList>
    </citation>
    <scope>NUCLEOTIDE SEQUENCE [LARGE SCALE GENOMIC DNA]</scope>
</reference>
<dbReference type="Gene3D" id="2.60.40.150">
    <property type="entry name" value="C2 domain"/>
    <property type="match status" value="3"/>
</dbReference>
<dbReference type="SMR" id="A0A1S3BVL0"/>
<evidence type="ECO:0000259" key="2">
    <source>
        <dbReference type="PROSITE" id="PS50004"/>
    </source>
</evidence>
<feature type="domain" description="C2" evidence="2">
    <location>
        <begin position="300"/>
        <end position="412"/>
    </location>
</feature>
<evidence type="ECO:0000313" key="3">
    <source>
        <dbReference type="Proteomes" id="UP001652600"/>
    </source>
</evidence>
<protein>
    <submittedName>
        <fullName evidence="4">Uncharacterized protein LOC103494128 isoform X2</fullName>
    </submittedName>
</protein>
<feature type="coiled-coil region" evidence="1">
    <location>
        <begin position="611"/>
        <end position="638"/>
    </location>
</feature>
<dbReference type="CDD" id="cd21669">
    <property type="entry name" value="SMP_SF"/>
    <property type="match status" value="1"/>
</dbReference>
<keyword evidence="1" id="KW-0175">Coiled coil</keyword>
<proteinExistence type="predicted"/>
<keyword evidence="3" id="KW-1185">Reference proteome</keyword>
<sequence length="664" mass="73990">MRLGFDWDTNEMSIMLLAKLAMPFTGTARIVINSIHIKGDLLLRPILDGRAISYSFVCTPEVRIGVAFGSGGSQSLPATELPGVSSWLVKLLTDVIVRTMVEPRRRCFSLPAFDLGKKAVSGTIYVTVISASKLSRNSLRGNSSRKPLSTYMNSPLDENLTDKDELQTFVEVELDELSRRTAVRLGSNPVWNSTFNMILHEDTGTLRFNLYESNPSNVKYDYLASCEVKMKYAADDSTTFWAIGSDSEVTAKHSEFCGKEVEMVVPFEGVDCGELTVKFIVKEWQFSDGSHSSHNFHVRPQQSVNGSSNYASRTGRKIAITLVEGKDLSLKDKSGKCESYVKLEYGKAFLKTRTAISVNPNWNQKFELDEIGGGEYLKIKCFGVDIFGDENIGTARVNLEGLHEGIVRDVWVPLEKVNYGELRLMIEAVKADDYEGSRGSNIGSNNGWIELVIIEAKDLVAADIGGTSDPYVRVQYGNLKKRTKVMFKTLNPHWNQTLEFPDDGSPLLLHVKDHNALLPTSSIGDCVVEYQRLPPNQMADKWIPLQGVKRGEIHIQITRKVPDVEKERRLSLEPASDSESSVTKAHQVSSQMKQTISKFHALIEEANLDGLSASLNELESLEELQEEYILQLETEQTLLINKVKELGQEILSSPSSISWKSSGN</sequence>
<gene>
    <name evidence="4" type="primary">LOC103494128</name>
</gene>
<dbReference type="InterPro" id="IPR035892">
    <property type="entry name" value="C2_domain_sf"/>
</dbReference>
<dbReference type="Proteomes" id="UP001652600">
    <property type="component" value="Chromosome 2"/>
</dbReference>
<accession>A0A1S3BVL0</accession>
<name>A0A1S3BVL0_CUCME</name>
<dbReference type="CDD" id="cd00030">
    <property type="entry name" value="C2"/>
    <property type="match status" value="2"/>
</dbReference>
<evidence type="ECO:0000313" key="4">
    <source>
        <dbReference type="RefSeq" id="XP_008453398.1"/>
    </source>
</evidence>
<reference evidence="4" key="2">
    <citation type="submission" date="2025-08" db="UniProtKB">
        <authorList>
            <consortium name="RefSeq"/>
        </authorList>
    </citation>
    <scope>IDENTIFICATION</scope>
    <source>
        <tissue evidence="4">Stem</tissue>
    </source>
</reference>
<dbReference type="PROSITE" id="PS50004">
    <property type="entry name" value="C2"/>
    <property type="match status" value="3"/>
</dbReference>
<dbReference type="PANTHER" id="PTHR47264:SF3">
    <property type="entry name" value="SYNAPTOTAGMIN-5 ISOFORM X1"/>
    <property type="match status" value="1"/>
</dbReference>